<accession>A0A286G0L1</accession>
<dbReference type="Proteomes" id="UP000219452">
    <property type="component" value="Unassembled WGS sequence"/>
</dbReference>
<keyword evidence="4 7" id="KW-0812">Transmembrane</keyword>
<evidence type="ECO:0000256" key="5">
    <source>
        <dbReference type="ARBA" id="ARBA00022989"/>
    </source>
</evidence>
<reference evidence="10" key="1">
    <citation type="submission" date="2017-09" db="EMBL/GenBank/DDBJ databases">
        <authorList>
            <person name="Varghese N."/>
            <person name="Submissions S."/>
        </authorList>
    </citation>
    <scope>NUCLEOTIDE SEQUENCE [LARGE SCALE GENOMIC DNA]</scope>
    <source>
        <strain evidence="10">DSM 29961</strain>
    </source>
</reference>
<evidence type="ECO:0000313" key="9">
    <source>
        <dbReference type="EMBL" id="SOD89071.1"/>
    </source>
</evidence>
<feature type="transmembrane region" description="Helical" evidence="8">
    <location>
        <begin position="24"/>
        <end position="44"/>
    </location>
</feature>
<evidence type="ECO:0000256" key="8">
    <source>
        <dbReference type="SAM" id="Phobius"/>
    </source>
</evidence>
<evidence type="ECO:0000256" key="6">
    <source>
        <dbReference type="ARBA" id="ARBA00023136"/>
    </source>
</evidence>
<sequence>MLLLDIHWLKSPSTMKTRQTYTPIRIDMTPFVSIALLLIVFFVWQKALKRPAILGVTIPADCHKYESPEYPRKVICLYLLDKDQVGIMQYWPRAICPHCVSINFFTSAMTSTGSLRSSALAIRTMSS</sequence>
<dbReference type="AlphaFoldDB" id="A0A286G0L1"/>
<keyword evidence="6 8" id="KW-0472">Membrane</keyword>
<evidence type="ECO:0000256" key="3">
    <source>
        <dbReference type="ARBA" id="ARBA00022475"/>
    </source>
</evidence>
<keyword evidence="3" id="KW-1003">Cell membrane</keyword>
<evidence type="ECO:0000313" key="10">
    <source>
        <dbReference type="Proteomes" id="UP000219452"/>
    </source>
</evidence>
<keyword evidence="5 8" id="KW-1133">Transmembrane helix</keyword>
<comment type="subcellular location">
    <subcellularLocation>
        <location evidence="1">Cell membrane</location>
        <topology evidence="1">Single-pass membrane protein</topology>
    </subcellularLocation>
    <subcellularLocation>
        <location evidence="7">Cell membrane</location>
        <topology evidence="7">Single-pass type II membrane protein</topology>
    </subcellularLocation>
</comment>
<evidence type="ECO:0000256" key="1">
    <source>
        <dbReference type="ARBA" id="ARBA00004162"/>
    </source>
</evidence>
<organism evidence="9 10">
    <name type="scientific">Spirosoma fluviale</name>
    <dbReference type="NCBI Taxonomy" id="1597977"/>
    <lineage>
        <taxon>Bacteria</taxon>
        <taxon>Pseudomonadati</taxon>
        <taxon>Bacteroidota</taxon>
        <taxon>Cytophagia</taxon>
        <taxon>Cytophagales</taxon>
        <taxon>Cytophagaceae</taxon>
        <taxon>Spirosoma</taxon>
    </lineage>
</organism>
<evidence type="ECO:0000256" key="7">
    <source>
        <dbReference type="RuleBase" id="RU003879"/>
    </source>
</evidence>
<dbReference type="EMBL" id="OCNH01000002">
    <property type="protein sequence ID" value="SOD89071.1"/>
    <property type="molecule type" value="Genomic_DNA"/>
</dbReference>
<gene>
    <name evidence="9" type="ORF">SAMN06269250_2940</name>
</gene>
<evidence type="ECO:0000256" key="2">
    <source>
        <dbReference type="ARBA" id="ARBA00005811"/>
    </source>
</evidence>
<keyword evidence="7" id="KW-0653">Protein transport</keyword>
<evidence type="ECO:0000256" key="4">
    <source>
        <dbReference type="ARBA" id="ARBA00022692"/>
    </source>
</evidence>
<dbReference type="GO" id="GO:0022857">
    <property type="term" value="F:transmembrane transporter activity"/>
    <property type="evidence" value="ECO:0007669"/>
    <property type="project" value="InterPro"/>
</dbReference>
<dbReference type="Pfam" id="PF02472">
    <property type="entry name" value="ExbD"/>
    <property type="match status" value="1"/>
</dbReference>
<proteinExistence type="inferred from homology"/>
<protein>
    <submittedName>
        <fullName evidence="9">Biopolymer transport protein ExbD/TolR</fullName>
    </submittedName>
</protein>
<dbReference type="GO" id="GO:0015031">
    <property type="term" value="P:protein transport"/>
    <property type="evidence" value="ECO:0007669"/>
    <property type="project" value="UniProtKB-KW"/>
</dbReference>
<keyword evidence="7" id="KW-0813">Transport</keyword>
<dbReference type="InterPro" id="IPR003400">
    <property type="entry name" value="ExbD"/>
</dbReference>
<dbReference type="GO" id="GO:0005886">
    <property type="term" value="C:plasma membrane"/>
    <property type="evidence" value="ECO:0007669"/>
    <property type="project" value="UniProtKB-SubCell"/>
</dbReference>
<keyword evidence="10" id="KW-1185">Reference proteome</keyword>
<comment type="similarity">
    <text evidence="2 7">Belongs to the ExbD/TolR family.</text>
</comment>
<name>A0A286G0L1_9BACT</name>